<evidence type="ECO:0000313" key="2">
    <source>
        <dbReference type="EMBL" id="CAD7198941.1"/>
    </source>
</evidence>
<reference evidence="2" key="1">
    <citation type="submission" date="2020-11" db="EMBL/GenBank/DDBJ databases">
        <authorList>
            <person name="Tran Van P."/>
        </authorList>
    </citation>
    <scope>NUCLEOTIDE SEQUENCE</scope>
</reference>
<protein>
    <submittedName>
        <fullName evidence="2">Uncharacterized protein</fullName>
    </submittedName>
</protein>
<proteinExistence type="predicted"/>
<dbReference type="AlphaFoldDB" id="A0A7R8VHY6"/>
<gene>
    <name evidence="2" type="ORF">TDIB3V08_LOCUS5214</name>
</gene>
<organism evidence="2">
    <name type="scientific">Timema douglasi</name>
    <name type="common">Walking stick</name>
    <dbReference type="NCBI Taxonomy" id="61478"/>
    <lineage>
        <taxon>Eukaryota</taxon>
        <taxon>Metazoa</taxon>
        <taxon>Ecdysozoa</taxon>
        <taxon>Arthropoda</taxon>
        <taxon>Hexapoda</taxon>
        <taxon>Insecta</taxon>
        <taxon>Pterygota</taxon>
        <taxon>Neoptera</taxon>
        <taxon>Polyneoptera</taxon>
        <taxon>Phasmatodea</taxon>
        <taxon>Timematodea</taxon>
        <taxon>Timematoidea</taxon>
        <taxon>Timematidae</taxon>
        <taxon>Timema</taxon>
    </lineage>
</organism>
<dbReference type="EMBL" id="OA566466">
    <property type="protein sequence ID" value="CAD7198941.1"/>
    <property type="molecule type" value="Genomic_DNA"/>
</dbReference>
<name>A0A7R8VHY6_TIMDO</name>
<sequence length="76" mass="8213">MGPETVSSCSLEGLGTVGSCSPKESETVSSCYLDGPWMVGSWSIEGSDIHWHQERKVSFLWSSGFFMVLPGIGNVQ</sequence>
<evidence type="ECO:0000256" key="1">
    <source>
        <dbReference type="SAM" id="MobiDB-lite"/>
    </source>
</evidence>
<accession>A0A7R8VHY6</accession>
<feature type="compositionally biased region" description="Polar residues" evidence="1">
    <location>
        <begin position="1"/>
        <end position="10"/>
    </location>
</feature>
<feature type="region of interest" description="Disordered" evidence="1">
    <location>
        <begin position="1"/>
        <end position="25"/>
    </location>
</feature>